<evidence type="ECO:0000313" key="3">
    <source>
        <dbReference type="EMBL" id="CAA6802651.1"/>
    </source>
</evidence>
<evidence type="ECO:0000259" key="2">
    <source>
        <dbReference type="Pfam" id="PF13635"/>
    </source>
</evidence>
<gene>
    <name evidence="3" type="ORF">HELGO_WM2155</name>
</gene>
<evidence type="ECO:0000259" key="1">
    <source>
        <dbReference type="Pfam" id="PF13173"/>
    </source>
</evidence>
<dbReference type="InterPro" id="IPR025420">
    <property type="entry name" value="DUF4143"/>
</dbReference>
<protein>
    <submittedName>
        <fullName evidence="3">Uncharacterized protein</fullName>
    </submittedName>
</protein>
<sequence length="433" mass="50026">MDSILLEDNPHWIKKVNEVYNDYTHRELLDKALAYMSAKEVVAIIGARRVGKSSLTKLMMKSLLQNINAKNIFFINLEKPSFIPYKNDPTYLETIYDAYLKLANPNLDEKIYFFIDEIQIVDSWEVFIKSKYENSNIKFVITGSNASLLANSYATLLTGRVLKLELSSFNFREFLNYKQIGYSNALEVAQNRIEIKRAMDEYFKWGGYYSVFSNADEQVKVALLKNIAEDIILKDIVPRYSIKNSEAIRDLFFYVVSNATTQLNYSRLGKKLGINGKTIKEYIGYFQDNFLVKTIPNYHTKLTEQIKSVKKLYVTDNGFLNLGIKRTEDQGAMLENMVFTALNEEKLSYLLDGKECDFYVDGIMYQVSYDIEEEKTRKRELEGFKFFADKLGKEHGVLVTYDVNEVLEYKGVGVDVIGLDGFLIDFKSNLDII</sequence>
<dbReference type="Gene3D" id="3.40.50.300">
    <property type="entry name" value="P-loop containing nucleotide triphosphate hydrolases"/>
    <property type="match status" value="1"/>
</dbReference>
<dbReference type="Pfam" id="PF13173">
    <property type="entry name" value="AAA_14"/>
    <property type="match status" value="1"/>
</dbReference>
<dbReference type="PANTHER" id="PTHR33295">
    <property type="entry name" value="ATPASE"/>
    <property type="match status" value="1"/>
</dbReference>
<accession>A0A6S6S2V9</accession>
<name>A0A6S6S2V9_9BACT</name>
<dbReference type="Pfam" id="PF13635">
    <property type="entry name" value="DUF4143"/>
    <property type="match status" value="1"/>
</dbReference>
<dbReference type="InterPro" id="IPR041682">
    <property type="entry name" value="AAA_14"/>
</dbReference>
<proteinExistence type="predicted"/>
<organism evidence="3">
    <name type="scientific">uncultured Sulfurovum sp</name>
    <dbReference type="NCBI Taxonomy" id="269237"/>
    <lineage>
        <taxon>Bacteria</taxon>
        <taxon>Pseudomonadati</taxon>
        <taxon>Campylobacterota</taxon>
        <taxon>Epsilonproteobacteria</taxon>
        <taxon>Campylobacterales</taxon>
        <taxon>Sulfurovaceae</taxon>
        <taxon>Sulfurovum</taxon>
        <taxon>environmental samples</taxon>
    </lineage>
</organism>
<dbReference type="InterPro" id="IPR027417">
    <property type="entry name" value="P-loop_NTPase"/>
</dbReference>
<dbReference type="AlphaFoldDB" id="A0A6S6S2V9"/>
<reference evidence="3" key="1">
    <citation type="submission" date="2020-01" db="EMBL/GenBank/DDBJ databases">
        <authorList>
            <person name="Meier V. D."/>
            <person name="Meier V D."/>
        </authorList>
    </citation>
    <scope>NUCLEOTIDE SEQUENCE</scope>
    <source>
        <strain evidence="3">HLG_WM_MAG_04</strain>
    </source>
</reference>
<dbReference type="PANTHER" id="PTHR33295:SF8">
    <property type="entry name" value="AAA+ ATPASE DOMAIN-CONTAINING PROTEIN"/>
    <property type="match status" value="1"/>
</dbReference>
<dbReference type="SUPFAM" id="SSF52540">
    <property type="entry name" value="P-loop containing nucleoside triphosphate hydrolases"/>
    <property type="match status" value="1"/>
</dbReference>
<dbReference type="EMBL" id="CACVAX010000006">
    <property type="protein sequence ID" value="CAA6802651.1"/>
    <property type="molecule type" value="Genomic_DNA"/>
</dbReference>
<feature type="domain" description="AAA" evidence="1">
    <location>
        <begin position="39"/>
        <end position="175"/>
    </location>
</feature>
<feature type="domain" description="DUF4143" evidence="2">
    <location>
        <begin position="234"/>
        <end position="346"/>
    </location>
</feature>